<dbReference type="PANTHER" id="PTHR37625">
    <property type="entry name" value="OUTER MEMBRANE LIPOPROTEIN-RELATED"/>
    <property type="match status" value="1"/>
</dbReference>
<evidence type="ECO:0000313" key="2">
    <source>
        <dbReference type="Proteomes" id="UP000248259"/>
    </source>
</evidence>
<dbReference type="Gene3D" id="2.60.40.4150">
    <property type="entry name" value="Type VI secretion system, lipoprotein SciN"/>
    <property type="match status" value="1"/>
</dbReference>
<keyword evidence="2" id="KW-1185">Reference proteome</keyword>
<dbReference type="PANTHER" id="PTHR37625:SF4">
    <property type="entry name" value="OUTER MEMBRANE LIPOPROTEIN"/>
    <property type="match status" value="1"/>
</dbReference>
<dbReference type="EMBL" id="QKOE01000015">
    <property type="protein sequence ID" value="PZA15354.1"/>
    <property type="molecule type" value="Genomic_DNA"/>
</dbReference>
<organism evidence="1 2">
    <name type="scientific">Parazoarcus communis SWub3 = DSM 12120</name>
    <dbReference type="NCBI Taxonomy" id="1121029"/>
    <lineage>
        <taxon>Bacteria</taxon>
        <taxon>Pseudomonadati</taxon>
        <taxon>Pseudomonadota</taxon>
        <taxon>Betaproteobacteria</taxon>
        <taxon>Rhodocyclales</taxon>
        <taxon>Zoogloeaceae</taxon>
        <taxon>Parazoarcus</taxon>
    </lineage>
</organism>
<reference evidence="1 2" key="1">
    <citation type="submission" date="2018-06" db="EMBL/GenBank/DDBJ databases">
        <title>Azoarcus communis strain SWub3 genome.</title>
        <authorList>
            <person name="Zorraquino Salvo V."/>
            <person name="Toubiana D."/>
            <person name="Blumwald E."/>
        </authorList>
    </citation>
    <scope>NUCLEOTIDE SEQUENCE [LARGE SCALE GENOMIC DNA]</scope>
    <source>
        <strain evidence="1 2">SWub3</strain>
    </source>
</reference>
<dbReference type="InterPro" id="IPR017734">
    <property type="entry name" value="T6SS_SciN"/>
</dbReference>
<name>A0A323US45_9RHOO</name>
<dbReference type="InterPro" id="IPR038706">
    <property type="entry name" value="Type_VI_SciN-like_sf"/>
</dbReference>
<dbReference type="NCBIfam" id="TIGR03352">
    <property type="entry name" value="VI_chp_3"/>
    <property type="match status" value="1"/>
</dbReference>
<sequence>MNRLQVNLSLEKNLCNSRTVHPDGKGRWLPAVAACPTIVVAIQRSRTLYLTNHPLLRSSCIVLCAVGMLVACTKAVVPVKPVPTVISASLSAAERVNVDARDRSTPVVIRLYLLKSTAVFDAADFFSLFERDQQTLGDTLVAHEEWVLKPGQVLKLDPREVDGVKALGVFAAFREVDRAAWRATVPVVNGRTNEVAVRLEGNRVVLSATLSAVRPATK</sequence>
<protein>
    <submittedName>
        <fullName evidence="1">Type VI secretion system lipoprotein TssJ</fullName>
    </submittedName>
</protein>
<dbReference type="OrthoDB" id="5471061at2"/>
<dbReference type="Proteomes" id="UP000248259">
    <property type="component" value="Unassembled WGS sequence"/>
</dbReference>
<proteinExistence type="predicted"/>
<dbReference type="Pfam" id="PF12790">
    <property type="entry name" value="T6SS-SciN"/>
    <property type="match status" value="1"/>
</dbReference>
<comment type="caution">
    <text evidence="1">The sequence shown here is derived from an EMBL/GenBank/DDBJ whole genome shotgun (WGS) entry which is preliminary data.</text>
</comment>
<gene>
    <name evidence="1" type="primary">tssJ</name>
    <name evidence="1" type="ORF">DNK49_17340</name>
</gene>
<evidence type="ECO:0000313" key="1">
    <source>
        <dbReference type="EMBL" id="PZA15354.1"/>
    </source>
</evidence>
<accession>A0A323US45</accession>
<dbReference type="AlphaFoldDB" id="A0A323US45"/>
<keyword evidence="1" id="KW-0449">Lipoprotein</keyword>